<gene>
    <name evidence="2" type="ORF">SAMN05216282_11152</name>
</gene>
<reference evidence="2 3" key="1">
    <citation type="submission" date="2016-10" db="EMBL/GenBank/DDBJ databases">
        <authorList>
            <person name="de Groot N.N."/>
        </authorList>
    </citation>
    <scope>NUCLEOTIDE SEQUENCE [LARGE SCALE GENOMIC DNA]</scope>
    <source>
        <strain evidence="2 3">CGMCC 1.5382</strain>
    </source>
</reference>
<feature type="compositionally biased region" description="Low complexity" evidence="1">
    <location>
        <begin position="101"/>
        <end position="134"/>
    </location>
</feature>
<accession>A0A1G9E6W4</accession>
<evidence type="ECO:0000313" key="2">
    <source>
        <dbReference type="EMBL" id="SDK71831.1"/>
    </source>
</evidence>
<evidence type="ECO:0000313" key="3">
    <source>
        <dbReference type="Proteomes" id="UP000198701"/>
    </source>
</evidence>
<protein>
    <submittedName>
        <fullName evidence="2">Uncharacterized protein</fullName>
    </submittedName>
</protein>
<dbReference type="OrthoDB" id="5125714at2"/>
<evidence type="ECO:0000256" key="1">
    <source>
        <dbReference type="SAM" id="MobiDB-lite"/>
    </source>
</evidence>
<keyword evidence="3" id="KW-1185">Reference proteome</keyword>
<dbReference type="EMBL" id="FNFU01000011">
    <property type="protein sequence ID" value="SDK71831.1"/>
    <property type="molecule type" value="Genomic_DNA"/>
</dbReference>
<feature type="region of interest" description="Disordered" evidence="1">
    <location>
        <begin position="86"/>
        <end position="134"/>
    </location>
</feature>
<name>A0A1G9E6W4_9MICO</name>
<dbReference type="RefSeq" id="WP_092323786.1">
    <property type="nucleotide sequence ID" value="NZ_FNFU01000011.1"/>
</dbReference>
<dbReference type="Proteomes" id="UP000198701">
    <property type="component" value="Unassembled WGS sequence"/>
</dbReference>
<proteinExistence type="predicted"/>
<sequence length="134" mass="14012">MSNTKQTPALANYAAKEVTPVIAAYAAWLEEQTGYKVDPLSVYLSSALRGTFQKSEGNQARIATRAAELEAEVKAKAARRLAAAEAAYAKATAPKPEPKAKAVPTETPVRATAAKPATRKATPAKTTTAQAAQA</sequence>
<dbReference type="AlphaFoldDB" id="A0A1G9E6W4"/>
<dbReference type="STRING" id="386301.SAMN05216282_11152"/>
<organism evidence="2 3">
    <name type="scientific">Cryobacterium psychrotolerans</name>
    <dbReference type="NCBI Taxonomy" id="386301"/>
    <lineage>
        <taxon>Bacteria</taxon>
        <taxon>Bacillati</taxon>
        <taxon>Actinomycetota</taxon>
        <taxon>Actinomycetes</taxon>
        <taxon>Micrococcales</taxon>
        <taxon>Microbacteriaceae</taxon>
        <taxon>Cryobacterium</taxon>
    </lineage>
</organism>